<feature type="transmembrane region" description="Helical" evidence="1">
    <location>
        <begin position="353"/>
        <end position="373"/>
    </location>
</feature>
<feature type="transmembrane region" description="Helical" evidence="1">
    <location>
        <begin position="418"/>
        <end position="446"/>
    </location>
</feature>
<keyword evidence="1" id="KW-1133">Transmembrane helix</keyword>
<feature type="transmembrane region" description="Helical" evidence="1">
    <location>
        <begin position="287"/>
        <end position="306"/>
    </location>
</feature>
<keyword evidence="1" id="KW-0472">Membrane</keyword>
<evidence type="ECO:0000313" key="2">
    <source>
        <dbReference type="EMBL" id="SFK54314.1"/>
    </source>
</evidence>
<feature type="transmembrane region" description="Helical" evidence="1">
    <location>
        <begin position="124"/>
        <end position="144"/>
    </location>
</feature>
<evidence type="ECO:0000313" key="3">
    <source>
        <dbReference type="Proteomes" id="UP000183557"/>
    </source>
</evidence>
<feature type="transmembrane region" description="Helical" evidence="1">
    <location>
        <begin position="32"/>
        <end position="54"/>
    </location>
</feature>
<sequence length="464" mass="54090">MMAISDSISVYRWLRRKRHEKKKTLYKQSWQLVVDPVVLFYSALFVIFCFFIGYDWLKQLLPLVQAREGFVERYVLILPFIIGFNATLQAWTDPCLRFTTSELLLSLLPHSRQSIVKYLIIEKIAVQSIITLCIALFVGILMPFTPSDLLLWTLLYLSSIPLSVLVQWKLFSQNRWMKALAFLFIGGLIPLFFVGTTPLILYSLLLLAVLLILFKKGEPSWDRVAEVNDARVWNMWIVSQMTNVQVKSGRRFGATQNDSEKDRNPDLSVQKLYERIWIGHFRRSSNYICQTIPVLMVITAVVPWQVNWMLVFTLPLAVLIYQEVATGIFADLFQQENAFQSLPIDERNSVSSYLRWVYIGFLPILMAFVGVQWALGEPIVVWVIQLLGISLWVYHDMKKVIHERLKIILKENFFRNEWMRGLGFLILAAGIYHPSFMIFLPLLLLYPNLRARLKPQREMKKPSV</sequence>
<feature type="transmembrane region" description="Helical" evidence="1">
    <location>
        <begin position="74"/>
        <end position="91"/>
    </location>
</feature>
<dbReference type="EMBL" id="FOSB01000017">
    <property type="protein sequence ID" value="SFK54314.1"/>
    <property type="molecule type" value="Genomic_DNA"/>
</dbReference>
<feature type="transmembrane region" description="Helical" evidence="1">
    <location>
        <begin position="175"/>
        <end position="193"/>
    </location>
</feature>
<proteinExistence type="predicted"/>
<keyword evidence="1" id="KW-0812">Transmembrane</keyword>
<feature type="transmembrane region" description="Helical" evidence="1">
    <location>
        <begin position="312"/>
        <end position="333"/>
    </location>
</feature>
<keyword evidence="3" id="KW-1185">Reference proteome</keyword>
<name>A0A1I4AD95_HALDA</name>
<reference evidence="3" key="1">
    <citation type="submission" date="2016-10" db="EMBL/GenBank/DDBJ databases">
        <authorList>
            <person name="Varghese N."/>
            <person name="Submissions S."/>
        </authorList>
    </citation>
    <scope>NUCLEOTIDE SEQUENCE [LARGE SCALE GENOMIC DNA]</scope>
    <source>
        <strain evidence="3">CGMCC 1.3704</strain>
    </source>
</reference>
<dbReference type="AlphaFoldDB" id="A0A1I4AD95"/>
<gene>
    <name evidence="2" type="ORF">SAMN04487936_11722</name>
</gene>
<organism evidence="2 3">
    <name type="scientific">Halobacillus dabanensis</name>
    <dbReference type="NCBI Taxonomy" id="240302"/>
    <lineage>
        <taxon>Bacteria</taxon>
        <taxon>Bacillati</taxon>
        <taxon>Bacillota</taxon>
        <taxon>Bacilli</taxon>
        <taxon>Bacillales</taxon>
        <taxon>Bacillaceae</taxon>
        <taxon>Halobacillus</taxon>
    </lineage>
</organism>
<feature type="transmembrane region" description="Helical" evidence="1">
    <location>
        <begin position="379"/>
        <end position="397"/>
    </location>
</feature>
<accession>A0A1I4AD95</accession>
<dbReference type="Proteomes" id="UP000183557">
    <property type="component" value="Unassembled WGS sequence"/>
</dbReference>
<evidence type="ECO:0000256" key="1">
    <source>
        <dbReference type="SAM" id="Phobius"/>
    </source>
</evidence>
<protein>
    <submittedName>
        <fullName evidence="2">Uncharacterized protein</fullName>
    </submittedName>
</protein>